<dbReference type="InterPro" id="IPR029052">
    <property type="entry name" value="Metallo-depent_PP-like"/>
</dbReference>
<gene>
    <name evidence="3" type="primary">CDC1</name>
    <name evidence="3" type="ORF">DEBR0S2_06876G</name>
</gene>
<evidence type="ECO:0000313" key="3">
    <source>
        <dbReference type="EMBL" id="VUG17425.1"/>
    </source>
</evidence>
<protein>
    <submittedName>
        <fullName evidence="3">DEBR0S2_06876g1_1</fullName>
    </submittedName>
</protein>
<dbReference type="GO" id="GO:0016020">
    <property type="term" value="C:membrane"/>
    <property type="evidence" value="ECO:0007669"/>
    <property type="project" value="GOC"/>
</dbReference>
<sequence>MDFTPKSPSFLHKASFGTPPPIRKLQSHGLAHAFFGLLRSVRWKHLFVLCMMWILTIHYFERTAVYSAFNKCNWRKWEQWPKDSDPHHSIIIGDPQIVDAFSYPTRPGPLMWLTRILADNYLHRNYELMNRVLKQHSTIFVGDLFDGGREWKDKDWFQEFDRFNRVFPEQKDNRAYQQIPGNHDVGFGTGISYDVYKRFKTFFGDADTYVTLGNHSIILLDTVSLSDTDNDLVAKSSREFLESFQKPDHPAKEFPRIVITHVPLYRNPKDQKCGRYRESSKLFPIVKGKQYQTVIEYKYSREILDWIKPKLILSGDDHDYCHVRHPLGRSGLDKQDHIYDENHDSVGRDFSDEITVKSSAMTGGIRWPAIQMLSLWNPGEEGGLNPADSEIWQETGSQTVLHDTFESHLCYLPDFLRPLIWYGALAVISYLSLFFCTVLPHQASKLESRLSNLPIFRQKREILPLSEKLTDDQFKAKFSKKPILVNLLLDWQLPIRPDWSSFAIDTVILTVFIIYTFHRSITSI</sequence>
<proteinExistence type="predicted"/>
<accession>A0A7D9H3A2</accession>
<dbReference type="AlphaFoldDB" id="A0A7D9H3A2"/>
<feature type="transmembrane region" description="Helical" evidence="2">
    <location>
        <begin position="419"/>
        <end position="440"/>
    </location>
</feature>
<dbReference type="EMBL" id="CABFWN010000002">
    <property type="protein sequence ID" value="VUG17425.1"/>
    <property type="molecule type" value="Genomic_DNA"/>
</dbReference>
<keyword evidence="4" id="KW-1185">Reference proteome</keyword>
<keyword evidence="2" id="KW-1133">Transmembrane helix</keyword>
<dbReference type="Proteomes" id="UP000478008">
    <property type="component" value="Unassembled WGS sequence"/>
</dbReference>
<dbReference type="PANTHER" id="PTHR13315">
    <property type="entry name" value="METALLO PHOSPHOESTERASE RELATED"/>
    <property type="match status" value="1"/>
</dbReference>
<evidence type="ECO:0000313" key="4">
    <source>
        <dbReference type="Proteomes" id="UP000478008"/>
    </source>
</evidence>
<dbReference type="GO" id="GO:0006506">
    <property type="term" value="P:GPI anchor biosynthetic process"/>
    <property type="evidence" value="ECO:0007669"/>
    <property type="project" value="InterPro"/>
</dbReference>
<organism evidence="3 4">
    <name type="scientific">Dekkera bruxellensis</name>
    <name type="common">Brettanomyces custersii</name>
    <dbReference type="NCBI Taxonomy" id="5007"/>
    <lineage>
        <taxon>Eukaryota</taxon>
        <taxon>Fungi</taxon>
        <taxon>Dikarya</taxon>
        <taxon>Ascomycota</taxon>
        <taxon>Saccharomycotina</taxon>
        <taxon>Pichiomycetes</taxon>
        <taxon>Pichiales</taxon>
        <taxon>Pichiaceae</taxon>
        <taxon>Brettanomyces</taxon>
    </lineage>
</organism>
<dbReference type="GO" id="GO:0005783">
    <property type="term" value="C:endoplasmic reticulum"/>
    <property type="evidence" value="ECO:0007669"/>
    <property type="project" value="TreeGrafter"/>
</dbReference>
<dbReference type="PANTHER" id="PTHR13315:SF4">
    <property type="entry name" value="METALLOPHOSPHOESTERASE, ISOFORM E"/>
    <property type="match status" value="1"/>
</dbReference>
<keyword evidence="2" id="KW-0812">Transmembrane</keyword>
<name>A0A7D9H3A2_DEKBR</name>
<reference evidence="3 4" key="1">
    <citation type="submission" date="2019-07" db="EMBL/GenBank/DDBJ databases">
        <authorList>
            <person name="Friedrich A."/>
            <person name="Schacherer J."/>
        </authorList>
    </citation>
    <scope>NUCLEOTIDE SEQUENCE [LARGE SCALE GENOMIC DNA]</scope>
</reference>
<evidence type="ECO:0000256" key="2">
    <source>
        <dbReference type="SAM" id="Phobius"/>
    </source>
</evidence>
<dbReference type="InterPro" id="IPR033308">
    <property type="entry name" value="PGAP5/Cdc1/Ted1"/>
</dbReference>
<keyword evidence="1 2" id="KW-0472">Membrane</keyword>
<dbReference type="Gene3D" id="3.60.21.10">
    <property type="match status" value="1"/>
</dbReference>
<dbReference type="SUPFAM" id="SSF56300">
    <property type="entry name" value="Metallo-dependent phosphatases"/>
    <property type="match status" value="1"/>
</dbReference>
<evidence type="ECO:0000256" key="1">
    <source>
        <dbReference type="ARBA" id="ARBA00023136"/>
    </source>
</evidence>